<name>A0A914WPF6_9BILA</name>
<protein>
    <submittedName>
        <fullName evidence="2">Uncharacterized protein</fullName>
    </submittedName>
</protein>
<evidence type="ECO:0000313" key="1">
    <source>
        <dbReference type="Proteomes" id="UP000887566"/>
    </source>
</evidence>
<dbReference type="Proteomes" id="UP000887566">
    <property type="component" value="Unplaced"/>
</dbReference>
<keyword evidence="1" id="KW-1185">Reference proteome</keyword>
<reference evidence="2" key="1">
    <citation type="submission" date="2022-11" db="UniProtKB">
        <authorList>
            <consortium name="WormBaseParasite"/>
        </authorList>
    </citation>
    <scope>IDENTIFICATION</scope>
</reference>
<organism evidence="1 2">
    <name type="scientific">Plectus sambesii</name>
    <dbReference type="NCBI Taxonomy" id="2011161"/>
    <lineage>
        <taxon>Eukaryota</taxon>
        <taxon>Metazoa</taxon>
        <taxon>Ecdysozoa</taxon>
        <taxon>Nematoda</taxon>
        <taxon>Chromadorea</taxon>
        <taxon>Plectida</taxon>
        <taxon>Plectina</taxon>
        <taxon>Plectoidea</taxon>
        <taxon>Plectidae</taxon>
        <taxon>Plectus</taxon>
    </lineage>
</organism>
<dbReference type="WBParaSite" id="PSAMB.scaffold4456size14534.g24415.t1">
    <property type="protein sequence ID" value="PSAMB.scaffold4456size14534.g24415.t1"/>
    <property type="gene ID" value="PSAMB.scaffold4456size14534.g24415"/>
</dbReference>
<sequence>MPNWEKVDVRLWKKDAREQQLLFYEKLGDRRWDFIEKKDWVVLQRRVGYALCGPPQCEDNACLGYSEDQYKLIDKLCNVIGKLGKSREKNQDDVWIAFLFVSVKMREKRMLIPIFKVLKTTTDDLVDQCQFVD</sequence>
<dbReference type="AlphaFoldDB" id="A0A914WPF6"/>
<accession>A0A914WPF6</accession>
<proteinExistence type="predicted"/>
<evidence type="ECO:0000313" key="2">
    <source>
        <dbReference type="WBParaSite" id="PSAMB.scaffold4456size14534.g24415.t1"/>
    </source>
</evidence>
<dbReference type="PANTHER" id="PTHR21115:SF0">
    <property type="entry name" value="GH06117P-RELATED"/>
    <property type="match status" value="1"/>
</dbReference>
<dbReference type="PANTHER" id="PTHR21115">
    <property type="entry name" value="GH06117P-RELATED"/>
    <property type="match status" value="1"/>
</dbReference>